<feature type="signal peptide" evidence="2">
    <location>
        <begin position="1"/>
        <end position="29"/>
    </location>
</feature>
<evidence type="ECO:0000256" key="1">
    <source>
        <dbReference type="SAM" id="MobiDB-lite"/>
    </source>
</evidence>
<reference evidence="6 7" key="1">
    <citation type="journal article" date="2019" name="Nat. Microbiol.">
        <title>Mediterranean grassland soil C-N compound turnover is dependent on rainfall and depth, and is mediated by genomically divergent microorganisms.</title>
        <authorList>
            <person name="Diamond S."/>
            <person name="Andeer P.F."/>
            <person name="Li Z."/>
            <person name="Crits-Christoph A."/>
            <person name="Burstein D."/>
            <person name="Anantharaman K."/>
            <person name="Lane K.R."/>
            <person name="Thomas B.C."/>
            <person name="Pan C."/>
            <person name="Northen T.R."/>
            <person name="Banfield J.F."/>
        </authorList>
    </citation>
    <scope>NUCLEOTIDE SEQUENCE [LARGE SCALE GENOMIC DNA]</scope>
    <source>
        <strain evidence="4">WS_4</strain>
        <strain evidence="5">WS_7</strain>
    </source>
</reference>
<feature type="domain" description="CHRD" evidence="3">
    <location>
        <begin position="30"/>
        <end position="174"/>
    </location>
</feature>
<dbReference type="Pfam" id="PF07452">
    <property type="entry name" value="CHRD"/>
    <property type="match status" value="1"/>
</dbReference>
<evidence type="ECO:0000256" key="2">
    <source>
        <dbReference type="SAM" id="SignalP"/>
    </source>
</evidence>
<name>A0A538SS02_UNCEI</name>
<dbReference type="PROSITE" id="PS50933">
    <property type="entry name" value="CHRD"/>
    <property type="match status" value="1"/>
</dbReference>
<organism evidence="4 7">
    <name type="scientific">Eiseniibacteriota bacterium</name>
    <dbReference type="NCBI Taxonomy" id="2212470"/>
    <lineage>
        <taxon>Bacteria</taxon>
        <taxon>Candidatus Eiseniibacteriota</taxon>
    </lineage>
</organism>
<dbReference type="EMBL" id="VBOU01000076">
    <property type="protein sequence ID" value="TMQ54137.1"/>
    <property type="molecule type" value="Genomic_DNA"/>
</dbReference>
<comment type="caution">
    <text evidence="4">The sequence shown here is derived from an EMBL/GenBank/DDBJ whole genome shotgun (WGS) entry which is preliminary data.</text>
</comment>
<dbReference type="SMART" id="SM00754">
    <property type="entry name" value="CHRD"/>
    <property type="match status" value="1"/>
</dbReference>
<dbReference type="Proteomes" id="UP000317366">
    <property type="component" value="Unassembled WGS sequence"/>
</dbReference>
<accession>A0A538SS02</accession>
<dbReference type="Proteomes" id="UP000319829">
    <property type="component" value="Unassembled WGS sequence"/>
</dbReference>
<proteinExistence type="predicted"/>
<evidence type="ECO:0000313" key="4">
    <source>
        <dbReference type="EMBL" id="TMQ54137.1"/>
    </source>
</evidence>
<dbReference type="InterPro" id="IPR010895">
    <property type="entry name" value="CHRD"/>
</dbReference>
<evidence type="ECO:0000313" key="5">
    <source>
        <dbReference type="EMBL" id="TMQ65876.1"/>
    </source>
</evidence>
<feature type="region of interest" description="Disordered" evidence="1">
    <location>
        <begin position="150"/>
        <end position="174"/>
    </location>
</feature>
<protein>
    <submittedName>
        <fullName evidence="4">CHRD domain-containing protein</fullName>
    </submittedName>
</protein>
<dbReference type="EMBL" id="VBOX01000013">
    <property type="protein sequence ID" value="TMQ65876.1"/>
    <property type="molecule type" value="Genomic_DNA"/>
</dbReference>
<sequence>MEAIMTRIRQLSFAVVTLLLVGAPLSAQAASKVFTARLTGTEEVPARDTKANGQAHFTINESATQVEFRVTVANIENVVGAHIYMGAPGETGTLVATLYGPVSPGGGKKTGVLASGTITEANLVGSLAGRPISELISAMKAGNTYVNVLTDDGQGPSDQKPGDFSSGEIRGQIR</sequence>
<gene>
    <name evidence="4" type="ORF">E6K74_07125</name>
    <name evidence="5" type="ORF">E6K77_01870</name>
</gene>
<evidence type="ECO:0000259" key="3">
    <source>
        <dbReference type="PROSITE" id="PS50933"/>
    </source>
</evidence>
<evidence type="ECO:0000313" key="6">
    <source>
        <dbReference type="Proteomes" id="UP000317366"/>
    </source>
</evidence>
<dbReference type="AlphaFoldDB" id="A0A538SS02"/>
<evidence type="ECO:0000313" key="7">
    <source>
        <dbReference type="Proteomes" id="UP000319829"/>
    </source>
</evidence>
<feature type="chain" id="PRO_5039865642" evidence="2">
    <location>
        <begin position="30"/>
        <end position="174"/>
    </location>
</feature>
<keyword evidence="2" id="KW-0732">Signal</keyword>